<organism evidence="2 3">
    <name type="scientific">Trifolium medium</name>
    <dbReference type="NCBI Taxonomy" id="97028"/>
    <lineage>
        <taxon>Eukaryota</taxon>
        <taxon>Viridiplantae</taxon>
        <taxon>Streptophyta</taxon>
        <taxon>Embryophyta</taxon>
        <taxon>Tracheophyta</taxon>
        <taxon>Spermatophyta</taxon>
        <taxon>Magnoliopsida</taxon>
        <taxon>eudicotyledons</taxon>
        <taxon>Gunneridae</taxon>
        <taxon>Pentapetalae</taxon>
        <taxon>rosids</taxon>
        <taxon>fabids</taxon>
        <taxon>Fabales</taxon>
        <taxon>Fabaceae</taxon>
        <taxon>Papilionoideae</taxon>
        <taxon>50 kb inversion clade</taxon>
        <taxon>NPAAA clade</taxon>
        <taxon>Hologalegina</taxon>
        <taxon>IRL clade</taxon>
        <taxon>Trifolieae</taxon>
        <taxon>Trifolium</taxon>
    </lineage>
</organism>
<evidence type="ECO:0000256" key="1">
    <source>
        <dbReference type="SAM" id="MobiDB-lite"/>
    </source>
</evidence>
<comment type="caution">
    <text evidence="2">The sequence shown here is derived from an EMBL/GenBank/DDBJ whole genome shotgun (WGS) entry which is preliminary data.</text>
</comment>
<feature type="compositionally biased region" description="Basic and acidic residues" evidence="1">
    <location>
        <begin position="47"/>
        <end position="56"/>
    </location>
</feature>
<accession>A0A392UZG9</accession>
<feature type="non-terminal residue" evidence="2">
    <location>
        <position position="56"/>
    </location>
</feature>
<protein>
    <submittedName>
        <fullName evidence="2">Uncharacterized protein</fullName>
    </submittedName>
</protein>
<evidence type="ECO:0000313" key="3">
    <source>
        <dbReference type="Proteomes" id="UP000265520"/>
    </source>
</evidence>
<reference evidence="2 3" key="1">
    <citation type="journal article" date="2018" name="Front. Plant Sci.">
        <title>Red Clover (Trifolium pratense) and Zigzag Clover (T. medium) - A Picture of Genomic Similarities and Differences.</title>
        <authorList>
            <person name="Dluhosova J."/>
            <person name="Istvanek J."/>
            <person name="Nedelnik J."/>
            <person name="Repkova J."/>
        </authorList>
    </citation>
    <scope>NUCLEOTIDE SEQUENCE [LARGE SCALE GENOMIC DNA]</scope>
    <source>
        <strain evidence="3">cv. 10/8</strain>
        <tissue evidence="2">Leaf</tissue>
    </source>
</reference>
<dbReference type="AlphaFoldDB" id="A0A392UZG9"/>
<feature type="compositionally biased region" description="Basic and acidic residues" evidence="1">
    <location>
        <begin position="31"/>
        <end position="41"/>
    </location>
</feature>
<evidence type="ECO:0000313" key="2">
    <source>
        <dbReference type="EMBL" id="MCI81267.1"/>
    </source>
</evidence>
<dbReference type="Proteomes" id="UP000265520">
    <property type="component" value="Unassembled WGS sequence"/>
</dbReference>
<dbReference type="EMBL" id="LXQA011014905">
    <property type="protein sequence ID" value="MCI81267.1"/>
    <property type="molecule type" value="Genomic_DNA"/>
</dbReference>
<proteinExistence type="predicted"/>
<name>A0A392UZG9_9FABA</name>
<feature type="region of interest" description="Disordered" evidence="1">
    <location>
        <begin position="1"/>
        <end position="56"/>
    </location>
</feature>
<sequence length="56" mass="6458">MESSGRSSVKERVARQTQRSGRRSSRSSVFVKERVTERSGFFEDDGKEMRDEGVEM</sequence>
<keyword evidence="3" id="KW-1185">Reference proteome</keyword>